<dbReference type="GO" id="GO:0003678">
    <property type="term" value="F:DNA helicase activity"/>
    <property type="evidence" value="ECO:0007669"/>
    <property type="project" value="UniProtKB-ARBA"/>
</dbReference>
<name>A0A094W8E4_9BACT</name>
<comment type="caution">
    <text evidence="4">The sequence shown here is derived from an EMBL/GenBank/DDBJ whole genome shotgun (WGS) entry which is preliminary data.</text>
</comment>
<feature type="domain" description="AAA+ ATPase" evidence="3">
    <location>
        <begin position="27"/>
        <end position="175"/>
    </location>
</feature>
<proteinExistence type="predicted"/>
<sequence length="447" mass="50972">MTKTGLSDQQEKAYKAISDFFDNEGKSGSMMLLGGYAGTGKTYLVSKIIQEFSRKGKRIALSAPTNKAVRVLKEKMEAFPSSGSITYASIHKILGQRVIERADGTYDCRPERDPEISSFDIVVIDEASMIDRALLDSIVLHQGNALVLFVGDPAQLPPVQEESALSPVFKLEIPRAILTKIVRQAEGNAIIELSLSIREHIRRNDPLQESHVLDIVRKTSSSNISAMRETPDKLVSAVSEFQSKGLDVRILAYRNKTVEFYNRRIQSILYPGTTSPFVPGQKAIVQEERSLSEDDSSGRLMTSEEVLVEDCLSVDHPKFPHIRAWKTTLRRDDKKKIQFFVPDNVHEWRKTWQDLFEQRKNLLASGQKVKAKNLEEMAWKIRKSFLELRPVYSMTLHKSQGSTFHSVYIDWNDILRIQSVRNNKEFMRAIYVAVTRPSERVVFFFSR</sequence>
<evidence type="ECO:0000313" key="4">
    <source>
        <dbReference type="EMBL" id="KGA93803.1"/>
    </source>
</evidence>
<dbReference type="Pfam" id="PF13604">
    <property type="entry name" value="AAA_30"/>
    <property type="match status" value="1"/>
</dbReference>
<accession>A0A094W8E4</accession>
<dbReference type="PANTHER" id="PTHR43788:SF6">
    <property type="entry name" value="DNA HELICASE B"/>
    <property type="match status" value="1"/>
</dbReference>
<dbReference type="RefSeq" id="WP_036082464.1">
    <property type="nucleotide sequence ID" value="NZ_JPGK01000005.1"/>
</dbReference>
<dbReference type="Gene3D" id="3.40.50.300">
    <property type="entry name" value="P-loop containing nucleotide triphosphate hydrolases"/>
    <property type="match status" value="2"/>
</dbReference>
<keyword evidence="1" id="KW-0547">Nucleotide-binding</keyword>
<dbReference type="AlphaFoldDB" id="A0A094W8E4"/>
<dbReference type="EC" id="3.1.11.5" evidence="4"/>
<dbReference type="SMART" id="SM00382">
    <property type="entry name" value="AAA"/>
    <property type="match status" value="1"/>
</dbReference>
<evidence type="ECO:0000259" key="3">
    <source>
        <dbReference type="SMART" id="SM00382"/>
    </source>
</evidence>
<evidence type="ECO:0000256" key="1">
    <source>
        <dbReference type="ARBA" id="ARBA00022741"/>
    </source>
</evidence>
<dbReference type="OrthoDB" id="9803432at2"/>
<dbReference type="CDD" id="cd17933">
    <property type="entry name" value="DEXSc_RecD-like"/>
    <property type="match status" value="1"/>
</dbReference>
<dbReference type="InterPro" id="IPR050534">
    <property type="entry name" value="Coronavir_polyprotein_1ab"/>
</dbReference>
<protein>
    <submittedName>
        <fullName evidence="4">Exodeoxyribonuclease V</fullName>
        <ecNumber evidence="4">3.1.11.5</ecNumber>
    </submittedName>
</protein>
<dbReference type="InterPro" id="IPR003593">
    <property type="entry name" value="AAA+_ATPase"/>
</dbReference>
<dbReference type="PANTHER" id="PTHR43788">
    <property type="entry name" value="DNA2/NAM7 HELICASE FAMILY MEMBER"/>
    <property type="match status" value="1"/>
</dbReference>
<dbReference type="GO" id="GO:0008854">
    <property type="term" value="F:exodeoxyribonuclease V activity"/>
    <property type="evidence" value="ECO:0007669"/>
    <property type="project" value="UniProtKB-EC"/>
</dbReference>
<dbReference type="Proteomes" id="UP000029452">
    <property type="component" value="Unassembled WGS sequence"/>
</dbReference>
<dbReference type="EMBL" id="JPGK01000005">
    <property type="protein sequence ID" value="KGA93803.1"/>
    <property type="molecule type" value="Genomic_DNA"/>
</dbReference>
<evidence type="ECO:0000256" key="2">
    <source>
        <dbReference type="ARBA" id="ARBA00022840"/>
    </source>
</evidence>
<dbReference type="PATRIC" id="fig|178606.4.peg.1517"/>
<keyword evidence="4" id="KW-0378">Hydrolase</keyword>
<evidence type="ECO:0000313" key="5">
    <source>
        <dbReference type="Proteomes" id="UP000029452"/>
    </source>
</evidence>
<dbReference type="Pfam" id="PF13538">
    <property type="entry name" value="UvrD_C_2"/>
    <property type="match status" value="1"/>
</dbReference>
<reference evidence="4 5" key="1">
    <citation type="submission" date="2014-06" db="EMBL/GenBank/DDBJ databases">
        <title>Draft genome sequence of iron oxidizing acidophile Leptospirillum ferriphilum DSM14647.</title>
        <authorList>
            <person name="Cardenas J.P."/>
            <person name="Lazcano M."/>
            <person name="Ossandon F.J."/>
            <person name="Corbett M."/>
            <person name="Holmes D.S."/>
            <person name="Watkin E."/>
        </authorList>
    </citation>
    <scope>NUCLEOTIDE SEQUENCE [LARGE SCALE GENOMIC DNA]</scope>
    <source>
        <strain evidence="4 5">DSM 14647</strain>
    </source>
</reference>
<organism evidence="4 5">
    <name type="scientific">Leptospirillum ferriphilum</name>
    <dbReference type="NCBI Taxonomy" id="178606"/>
    <lineage>
        <taxon>Bacteria</taxon>
        <taxon>Pseudomonadati</taxon>
        <taxon>Nitrospirota</taxon>
        <taxon>Nitrospiria</taxon>
        <taxon>Nitrospirales</taxon>
        <taxon>Nitrospiraceae</taxon>
        <taxon>Leptospirillum</taxon>
    </lineage>
</organism>
<dbReference type="InterPro" id="IPR027785">
    <property type="entry name" value="UvrD-like_helicase_C"/>
</dbReference>
<dbReference type="InterPro" id="IPR027417">
    <property type="entry name" value="P-loop_NTPase"/>
</dbReference>
<dbReference type="GO" id="GO:0005524">
    <property type="term" value="F:ATP binding"/>
    <property type="evidence" value="ECO:0007669"/>
    <property type="project" value="UniProtKB-KW"/>
</dbReference>
<dbReference type="CDD" id="cd18809">
    <property type="entry name" value="SF1_C_RecD"/>
    <property type="match status" value="1"/>
</dbReference>
<gene>
    <name evidence="4" type="ORF">LptCag_1513</name>
</gene>
<keyword evidence="2" id="KW-0067">ATP-binding</keyword>
<dbReference type="SUPFAM" id="SSF52540">
    <property type="entry name" value="P-loop containing nucleoside triphosphate hydrolases"/>
    <property type="match status" value="1"/>
</dbReference>